<keyword evidence="2" id="KW-0249">Electron transport</keyword>
<sequence>MSKSEESLKEAFAGESQANRKYLAFAAKADQEGYAQIARLFRAAAEAETIHAHNHLRALKGIRSTRENLEEAIAGEGHEFKEMYPGMIEAAKAEGNKEAERTFVYANEVEQTHHRLYEEALAGIGTEKESYSYYVCPVCGHTVGKEAPETCPVCGAKGKAFKKID</sequence>
<dbReference type="InterPro" id="IPR012347">
    <property type="entry name" value="Ferritin-like"/>
</dbReference>
<dbReference type="RefSeq" id="WP_093882986.1">
    <property type="nucleotide sequence ID" value="NZ_FOBS01000007.1"/>
</dbReference>
<name>A0A1H7WSY7_9BACT</name>
<dbReference type="InterPro" id="IPR009040">
    <property type="entry name" value="Ferritin-like_diiron"/>
</dbReference>
<dbReference type="InterPro" id="IPR052753">
    <property type="entry name" value="Rbr2/Nigerythrin"/>
</dbReference>
<reference evidence="5 6" key="1">
    <citation type="submission" date="2016-10" db="EMBL/GenBank/DDBJ databases">
        <authorList>
            <person name="de Groot N.N."/>
        </authorList>
    </citation>
    <scope>NUCLEOTIDE SEQUENCE [LARGE SCALE GENOMIC DNA]</scope>
    <source>
        <strain evidence="5 6">DSM 8423</strain>
    </source>
</reference>
<feature type="domain" description="Rubredoxin-like" evidence="3">
    <location>
        <begin position="131"/>
        <end position="164"/>
    </location>
</feature>
<dbReference type="OrthoDB" id="9799749at2"/>
<dbReference type="SUPFAM" id="SSF57802">
    <property type="entry name" value="Rubredoxin-like"/>
    <property type="match status" value="1"/>
</dbReference>
<accession>A0A1H7WSY7</accession>
<dbReference type="GO" id="GO:0005506">
    <property type="term" value="F:iron ion binding"/>
    <property type="evidence" value="ECO:0007669"/>
    <property type="project" value="InterPro"/>
</dbReference>
<dbReference type="PROSITE" id="PS50903">
    <property type="entry name" value="RUBREDOXIN_LIKE"/>
    <property type="match status" value="1"/>
</dbReference>
<feature type="domain" description="Ferritin-like diiron" evidence="4">
    <location>
        <begin position="1"/>
        <end position="128"/>
    </location>
</feature>
<dbReference type="InterPro" id="IPR048574">
    <property type="entry name" value="RUBY_RBDX"/>
</dbReference>
<dbReference type="Pfam" id="PF02915">
    <property type="entry name" value="Rubrerythrin"/>
    <property type="match status" value="1"/>
</dbReference>
<dbReference type="GO" id="GO:0016491">
    <property type="term" value="F:oxidoreductase activity"/>
    <property type="evidence" value="ECO:0007669"/>
    <property type="project" value="InterPro"/>
</dbReference>
<keyword evidence="6" id="KW-1185">Reference proteome</keyword>
<dbReference type="PROSITE" id="PS50905">
    <property type="entry name" value="FERRITIN_LIKE"/>
    <property type="match status" value="1"/>
</dbReference>
<evidence type="ECO:0000259" key="3">
    <source>
        <dbReference type="PROSITE" id="PS50903"/>
    </source>
</evidence>
<dbReference type="InterPro" id="IPR003251">
    <property type="entry name" value="Rr_diiron-bd_dom"/>
</dbReference>
<dbReference type="Gene3D" id="1.20.1260.10">
    <property type="match status" value="1"/>
</dbReference>
<evidence type="ECO:0000313" key="6">
    <source>
        <dbReference type="Proteomes" id="UP000198744"/>
    </source>
</evidence>
<protein>
    <submittedName>
        <fullName evidence="5">Rubrerythrin</fullName>
    </submittedName>
</protein>
<dbReference type="SUPFAM" id="SSF47240">
    <property type="entry name" value="Ferritin-like"/>
    <property type="match status" value="1"/>
</dbReference>
<dbReference type="STRING" id="43775.SAMN04489760_107132"/>
<dbReference type="EMBL" id="FOBS01000007">
    <property type="protein sequence ID" value="SEM24027.1"/>
    <property type="molecule type" value="Genomic_DNA"/>
</dbReference>
<dbReference type="Proteomes" id="UP000198744">
    <property type="component" value="Unassembled WGS sequence"/>
</dbReference>
<dbReference type="InterPro" id="IPR009078">
    <property type="entry name" value="Ferritin-like_SF"/>
</dbReference>
<evidence type="ECO:0000313" key="5">
    <source>
        <dbReference type="EMBL" id="SEM24027.1"/>
    </source>
</evidence>
<keyword evidence="1" id="KW-0813">Transport</keyword>
<evidence type="ECO:0000259" key="4">
    <source>
        <dbReference type="PROSITE" id="PS50905"/>
    </source>
</evidence>
<dbReference type="Pfam" id="PF21349">
    <property type="entry name" value="RUBY_RBDX"/>
    <property type="match status" value="1"/>
</dbReference>
<proteinExistence type="predicted"/>
<dbReference type="PANTHER" id="PTHR33746">
    <property type="entry name" value="RUBRERYTHRIN"/>
    <property type="match status" value="1"/>
</dbReference>
<dbReference type="PANTHER" id="PTHR33746:SF4">
    <property type="entry name" value="RUBRERYTHRIN"/>
    <property type="match status" value="1"/>
</dbReference>
<dbReference type="AlphaFoldDB" id="A0A1H7WSY7"/>
<organism evidence="5 6">
    <name type="scientific">Syntrophus gentianae</name>
    <dbReference type="NCBI Taxonomy" id="43775"/>
    <lineage>
        <taxon>Bacteria</taxon>
        <taxon>Pseudomonadati</taxon>
        <taxon>Thermodesulfobacteriota</taxon>
        <taxon>Syntrophia</taxon>
        <taxon>Syntrophales</taxon>
        <taxon>Syntrophaceae</taxon>
        <taxon>Syntrophus</taxon>
    </lineage>
</organism>
<dbReference type="CDD" id="cd01041">
    <property type="entry name" value="Rubrerythrin"/>
    <property type="match status" value="1"/>
</dbReference>
<dbReference type="InterPro" id="IPR024934">
    <property type="entry name" value="Rubredoxin-like_dom"/>
</dbReference>
<dbReference type="Gene3D" id="2.20.28.10">
    <property type="match status" value="1"/>
</dbReference>
<evidence type="ECO:0000256" key="2">
    <source>
        <dbReference type="ARBA" id="ARBA00022982"/>
    </source>
</evidence>
<evidence type="ECO:0000256" key="1">
    <source>
        <dbReference type="ARBA" id="ARBA00022448"/>
    </source>
</evidence>
<gene>
    <name evidence="5" type="ORF">SAMN04489760_107132</name>
</gene>
<dbReference type="CDD" id="cd00729">
    <property type="entry name" value="rubredoxin_SM"/>
    <property type="match status" value="1"/>
</dbReference>